<dbReference type="InterPro" id="IPR003118">
    <property type="entry name" value="Pointed_dom"/>
</dbReference>
<comment type="caution">
    <text evidence="2">The sequence shown here is derived from an EMBL/GenBank/DDBJ whole genome shotgun (WGS) entry which is preliminary data.</text>
</comment>
<name>A0A9N9CT72_9GLOM</name>
<accession>A0A9N9CT72</accession>
<dbReference type="Gene3D" id="1.10.150.50">
    <property type="entry name" value="Transcription Factor, Ets-1"/>
    <property type="match status" value="1"/>
</dbReference>
<evidence type="ECO:0000313" key="2">
    <source>
        <dbReference type="EMBL" id="CAG8611180.1"/>
    </source>
</evidence>
<gene>
    <name evidence="2" type="ORF">DEBURN_LOCUS9981</name>
</gene>
<organism evidence="2 3">
    <name type="scientific">Diversispora eburnea</name>
    <dbReference type="NCBI Taxonomy" id="1213867"/>
    <lineage>
        <taxon>Eukaryota</taxon>
        <taxon>Fungi</taxon>
        <taxon>Fungi incertae sedis</taxon>
        <taxon>Mucoromycota</taxon>
        <taxon>Glomeromycotina</taxon>
        <taxon>Glomeromycetes</taxon>
        <taxon>Diversisporales</taxon>
        <taxon>Diversisporaceae</taxon>
        <taxon>Diversispora</taxon>
    </lineage>
</organism>
<evidence type="ECO:0000313" key="3">
    <source>
        <dbReference type="Proteomes" id="UP000789706"/>
    </source>
</evidence>
<dbReference type="Proteomes" id="UP000789706">
    <property type="component" value="Unassembled WGS sequence"/>
</dbReference>
<keyword evidence="3" id="KW-1185">Reference proteome</keyword>
<protein>
    <submittedName>
        <fullName evidence="2">7954_t:CDS:1</fullName>
    </submittedName>
</protein>
<dbReference type="SUPFAM" id="SSF47769">
    <property type="entry name" value="SAM/Pointed domain"/>
    <property type="match status" value="1"/>
</dbReference>
<dbReference type="EMBL" id="CAJVPK010002350">
    <property type="protein sequence ID" value="CAG8611180.1"/>
    <property type="molecule type" value="Genomic_DNA"/>
</dbReference>
<dbReference type="Pfam" id="PF02198">
    <property type="entry name" value="SAM_PNT"/>
    <property type="match status" value="1"/>
</dbReference>
<feature type="domain" description="PNT" evidence="1">
    <location>
        <begin position="108"/>
        <end position="168"/>
    </location>
</feature>
<reference evidence="2" key="1">
    <citation type="submission" date="2021-06" db="EMBL/GenBank/DDBJ databases">
        <authorList>
            <person name="Kallberg Y."/>
            <person name="Tangrot J."/>
            <person name="Rosling A."/>
        </authorList>
    </citation>
    <scope>NUCLEOTIDE SEQUENCE</scope>
    <source>
        <strain evidence="2">AZ414A</strain>
    </source>
</reference>
<evidence type="ECO:0000259" key="1">
    <source>
        <dbReference type="Pfam" id="PF02198"/>
    </source>
</evidence>
<sequence>MSSISDPSKKRLNLDSYNIIETEDWTCDKLVEHYRANLERKDWSYILDSIKKDLKNVALLKSGFDEERRKKAQEIIDHWKRKLGTLSSSGTPNNDGKAVEISSEKTIACEDDKPPEDIKKWTPEHVTKFLESRMKDLDFNETDIKKIRDQDLTGRAFLRLTEEKLTRKPGLYELKPSPAESIMELVEELNEKLGSDTIKVITVTEPIQYFQS</sequence>
<dbReference type="InterPro" id="IPR013761">
    <property type="entry name" value="SAM/pointed_sf"/>
</dbReference>
<proteinExistence type="predicted"/>
<dbReference type="GO" id="GO:0043565">
    <property type="term" value="F:sequence-specific DNA binding"/>
    <property type="evidence" value="ECO:0007669"/>
    <property type="project" value="InterPro"/>
</dbReference>
<dbReference type="AlphaFoldDB" id="A0A9N9CT72"/>
<dbReference type="OrthoDB" id="2390206at2759"/>